<sequence length="75" mass="8105">MGRIMPWSFSQISPSLQKSCTLFGSLPTDADFRLIEGTAESRKFVIPAEKDGQPVGVIGWNSAKAVMAAKNAYLS</sequence>
<dbReference type="InterPro" id="IPR016156">
    <property type="entry name" value="FAD/NAD-linked_Rdtase_dimer_sf"/>
</dbReference>
<evidence type="ECO:0000313" key="2">
    <source>
        <dbReference type="Proteomes" id="UP001595839"/>
    </source>
</evidence>
<evidence type="ECO:0000313" key="1">
    <source>
        <dbReference type="EMBL" id="MFC4505147.1"/>
    </source>
</evidence>
<gene>
    <name evidence="1" type="ORF">ACFPIH_37660</name>
</gene>
<dbReference type="EMBL" id="JBHSFK010000031">
    <property type="protein sequence ID" value="MFC4505147.1"/>
    <property type="molecule type" value="Genomic_DNA"/>
</dbReference>
<protein>
    <submittedName>
        <fullName evidence="1">Uncharacterized protein</fullName>
    </submittedName>
</protein>
<dbReference type="Gene3D" id="3.30.390.30">
    <property type="match status" value="1"/>
</dbReference>
<accession>A0ABV9AYY7</accession>
<dbReference type="RefSeq" id="WP_381169115.1">
    <property type="nucleotide sequence ID" value="NZ_JBHSFK010000031.1"/>
</dbReference>
<organism evidence="1 2">
    <name type="scientific">Streptomyces vulcanius</name>
    <dbReference type="NCBI Taxonomy" id="1441876"/>
    <lineage>
        <taxon>Bacteria</taxon>
        <taxon>Bacillati</taxon>
        <taxon>Actinomycetota</taxon>
        <taxon>Actinomycetes</taxon>
        <taxon>Kitasatosporales</taxon>
        <taxon>Streptomycetaceae</taxon>
        <taxon>Streptomyces</taxon>
    </lineage>
</organism>
<reference evidence="2" key="1">
    <citation type="journal article" date="2019" name="Int. J. Syst. Evol. Microbiol.">
        <title>The Global Catalogue of Microorganisms (GCM) 10K type strain sequencing project: providing services to taxonomists for standard genome sequencing and annotation.</title>
        <authorList>
            <consortium name="The Broad Institute Genomics Platform"/>
            <consortium name="The Broad Institute Genome Sequencing Center for Infectious Disease"/>
            <person name="Wu L."/>
            <person name="Ma J."/>
        </authorList>
    </citation>
    <scope>NUCLEOTIDE SEQUENCE [LARGE SCALE GENOMIC DNA]</scope>
    <source>
        <strain evidence="2">CGMCC 4.7177</strain>
    </source>
</reference>
<comment type="caution">
    <text evidence="1">The sequence shown here is derived from an EMBL/GenBank/DDBJ whole genome shotgun (WGS) entry which is preliminary data.</text>
</comment>
<proteinExistence type="predicted"/>
<name>A0ABV9AYY7_9ACTN</name>
<dbReference type="Proteomes" id="UP001595839">
    <property type="component" value="Unassembled WGS sequence"/>
</dbReference>
<keyword evidence="2" id="KW-1185">Reference proteome</keyword>